<evidence type="ECO:0000256" key="1">
    <source>
        <dbReference type="SAM" id="MobiDB-lite"/>
    </source>
</evidence>
<reference evidence="2" key="1">
    <citation type="submission" date="2025-08" db="UniProtKB">
        <authorList>
            <consortium name="Ensembl"/>
        </authorList>
    </citation>
    <scope>IDENTIFICATION</scope>
</reference>
<keyword evidence="3" id="KW-1185">Reference proteome</keyword>
<proteinExistence type="predicted"/>
<reference evidence="2" key="2">
    <citation type="submission" date="2025-09" db="UniProtKB">
        <authorList>
            <consortium name="Ensembl"/>
        </authorList>
    </citation>
    <scope>IDENTIFICATION</scope>
</reference>
<sequence>ILPRKMGCRPASPVRFVWFKTFAHCSLFLSFEDTFNSVHVTDLQQPGTLIQVTKGLHASSSSSSSMDMQGMGWASRLRSTRVVVVQKTKKNQVKLPFIGLYPRLGWRLSLATLGIAPPVWAPRMGSATTVSPINSQGSSRRGRGFTKLC</sequence>
<dbReference type="Ensembl" id="ENSSDUT00000033080.1">
    <property type="protein sequence ID" value="ENSSDUP00000032522.1"/>
    <property type="gene ID" value="ENSSDUG00000023367.1"/>
</dbReference>
<organism evidence="2 3">
    <name type="scientific">Seriola dumerili</name>
    <name type="common">Greater amberjack</name>
    <name type="synonym">Caranx dumerili</name>
    <dbReference type="NCBI Taxonomy" id="41447"/>
    <lineage>
        <taxon>Eukaryota</taxon>
        <taxon>Metazoa</taxon>
        <taxon>Chordata</taxon>
        <taxon>Craniata</taxon>
        <taxon>Vertebrata</taxon>
        <taxon>Euteleostomi</taxon>
        <taxon>Actinopterygii</taxon>
        <taxon>Neopterygii</taxon>
        <taxon>Teleostei</taxon>
        <taxon>Neoteleostei</taxon>
        <taxon>Acanthomorphata</taxon>
        <taxon>Carangaria</taxon>
        <taxon>Carangiformes</taxon>
        <taxon>Carangidae</taxon>
        <taxon>Seriola</taxon>
    </lineage>
</organism>
<feature type="compositionally biased region" description="Polar residues" evidence="1">
    <location>
        <begin position="128"/>
        <end position="139"/>
    </location>
</feature>
<protein>
    <submittedName>
        <fullName evidence="2">Uncharacterized protein</fullName>
    </submittedName>
</protein>
<name>A0A3B4VPJ8_SERDU</name>
<evidence type="ECO:0000313" key="2">
    <source>
        <dbReference type="Ensembl" id="ENSSDUP00000032522.1"/>
    </source>
</evidence>
<dbReference type="GeneTree" id="ENSGT00940000181024"/>
<dbReference type="AlphaFoldDB" id="A0A3B4VPJ8"/>
<evidence type="ECO:0000313" key="3">
    <source>
        <dbReference type="Proteomes" id="UP000261420"/>
    </source>
</evidence>
<dbReference type="Proteomes" id="UP000261420">
    <property type="component" value="Unplaced"/>
</dbReference>
<feature type="region of interest" description="Disordered" evidence="1">
    <location>
        <begin position="128"/>
        <end position="149"/>
    </location>
</feature>
<feature type="compositionally biased region" description="Basic residues" evidence="1">
    <location>
        <begin position="140"/>
        <end position="149"/>
    </location>
</feature>
<accession>A0A3B4VPJ8</accession>